<evidence type="ECO:0000313" key="1">
    <source>
        <dbReference type="EMBL" id="CAG8769773.1"/>
    </source>
</evidence>
<name>A0ACA9QZ34_9GLOM</name>
<dbReference type="EMBL" id="CAJVPU010056104">
    <property type="protein sequence ID" value="CAG8769773.1"/>
    <property type="molecule type" value="Genomic_DNA"/>
</dbReference>
<organism evidence="1 2">
    <name type="scientific">Dentiscutata heterogama</name>
    <dbReference type="NCBI Taxonomy" id="1316150"/>
    <lineage>
        <taxon>Eukaryota</taxon>
        <taxon>Fungi</taxon>
        <taxon>Fungi incertae sedis</taxon>
        <taxon>Mucoromycota</taxon>
        <taxon>Glomeromycotina</taxon>
        <taxon>Glomeromycetes</taxon>
        <taxon>Diversisporales</taxon>
        <taxon>Gigasporaceae</taxon>
        <taxon>Dentiscutata</taxon>
    </lineage>
</organism>
<reference evidence="1" key="1">
    <citation type="submission" date="2021-06" db="EMBL/GenBank/DDBJ databases">
        <authorList>
            <person name="Kallberg Y."/>
            <person name="Tangrot J."/>
            <person name="Rosling A."/>
        </authorList>
    </citation>
    <scope>NUCLEOTIDE SEQUENCE</scope>
    <source>
        <strain evidence="1">IL203A</strain>
    </source>
</reference>
<protein>
    <submittedName>
        <fullName evidence="1">14297_t:CDS:1</fullName>
    </submittedName>
</protein>
<dbReference type="Proteomes" id="UP000789702">
    <property type="component" value="Unassembled WGS sequence"/>
</dbReference>
<feature type="non-terminal residue" evidence="1">
    <location>
        <position position="139"/>
    </location>
</feature>
<evidence type="ECO:0000313" key="2">
    <source>
        <dbReference type="Proteomes" id="UP000789702"/>
    </source>
</evidence>
<proteinExistence type="predicted"/>
<sequence>KAIAYIGNIWSFTEPNLPTNVEFLPTNLKSRLSNDRKMQILEQAKKDLKLDFNKEILTDSIYFSGKKLSKFALLCLVLNEGLNEQNLGAICIDKLKKIIDIYAQNRQQAKLVYDTTWKGIVGISGFTKGASTDFGNTWY</sequence>
<feature type="non-terminal residue" evidence="1">
    <location>
        <position position="1"/>
    </location>
</feature>
<gene>
    <name evidence="1" type="ORF">DHETER_LOCUS15758</name>
</gene>
<accession>A0ACA9QZ34</accession>
<keyword evidence="2" id="KW-1185">Reference proteome</keyword>
<comment type="caution">
    <text evidence="1">The sequence shown here is derived from an EMBL/GenBank/DDBJ whole genome shotgun (WGS) entry which is preliminary data.</text>
</comment>